<dbReference type="SMART" id="SM00490">
    <property type="entry name" value="HELICc"/>
    <property type="match status" value="1"/>
</dbReference>
<feature type="compositionally biased region" description="Basic and acidic residues" evidence="12">
    <location>
        <begin position="28"/>
        <end position="60"/>
    </location>
</feature>
<dbReference type="PROSITE" id="PS00039">
    <property type="entry name" value="DEAD_ATP_HELICASE"/>
    <property type="match status" value="1"/>
</dbReference>
<feature type="region of interest" description="Disordered" evidence="12">
    <location>
        <begin position="104"/>
        <end position="126"/>
    </location>
</feature>
<feature type="region of interest" description="Disordered" evidence="12">
    <location>
        <begin position="1"/>
        <end position="91"/>
    </location>
</feature>
<dbReference type="EMBL" id="UYJE01006925">
    <property type="protein sequence ID" value="VDI50279.1"/>
    <property type="molecule type" value="Genomic_DNA"/>
</dbReference>
<evidence type="ECO:0000313" key="17">
    <source>
        <dbReference type="Proteomes" id="UP000596742"/>
    </source>
</evidence>
<dbReference type="GO" id="GO:0005829">
    <property type="term" value="C:cytosol"/>
    <property type="evidence" value="ECO:0007669"/>
    <property type="project" value="TreeGrafter"/>
</dbReference>
<dbReference type="Proteomes" id="UP000596742">
    <property type="component" value="Unassembled WGS sequence"/>
</dbReference>
<feature type="compositionally biased region" description="Acidic residues" evidence="12">
    <location>
        <begin position="844"/>
        <end position="853"/>
    </location>
</feature>
<gene>
    <name evidence="16" type="ORF">MGAL_10B006049</name>
</gene>
<dbReference type="EC" id="3.6.4.13" evidence="3"/>
<comment type="subcellular location">
    <subcellularLocation>
        <location evidence="1">Nucleus</location>
        <location evidence="1">Nucleolus</location>
    </subcellularLocation>
</comment>
<evidence type="ECO:0000256" key="3">
    <source>
        <dbReference type="ARBA" id="ARBA00012552"/>
    </source>
</evidence>
<dbReference type="SUPFAM" id="SSF52540">
    <property type="entry name" value="P-loop containing nucleoside triphosphate hydrolases"/>
    <property type="match status" value="2"/>
</dbReference>
<feature type="compositionally biased region" description="Basic residues" evidence="12">
    <location>
        <begin position="1"/>
        <end position="23"/>
    </location>
</feature>
<dbReference type="Gene3D" id="3.40.50.300">
    <property type="entry name" value="P-loop containing nucleotide triphosphate hydrolases"/>
    <property type="match status" value="2"/>
</dbReference>
<feature type="compositionally biased region" description="Basic residues" evidence="12">
    <location>
        <begin position="923"/>
        <end position="940"/>
    </location>
</feature>
<evidence type="ECO:0000259" key="15">
    <source>
        <dbReference type="PROSITE" id="PS51195"/>
    </source>
</evidence>
<evidence type="ECO:0000256" key="11">
    <source>
        <dbReference type="PROSITE-ProRule" id="PRU00552"/>
    </source>
</evidence>
<dbReference type="InterPro" id="IPR033517">
    <property type="entry name" value="DDX54/DBP10_DEAD-box_helicase"/>
</dbReference>
<dbReference type="PROSITE" id="PS51192">
    <property type="entry name" value="HELICASE_ATP_BIND_1"/>
    <property type="match status" value="1"/>
</dbReference>
<dbReference type="InterPro" id="IPR000629">
    <property type="entry name" value="RNA-helicase_DEAD-box_CS"/>
</dbReference>
<dbReference type="InterPro" id="IPR012541">
    <property type="entry name" value="DBP10_C"/>
</dbReference>
<reference evidence="16" key="1">
    <citation type="submission" date="2018-11" db="EMBL/GenBank/DDBJ databases">
        <authorList>
            <person name="Alioto T."/>
            <person name="Alioto T."/>
        </authorList>
    </citation>
    <scope>NUCLEOTIDE SEQUENCE</scope>
</reference>
<proteinExistence type="inferred from homology"/>
<dbReference type="InterPro" id="IPR011545">
    <property type="entry name" value="DEAD/DEAH_box_helicase_dom"/>
</dbReference>
<dbReference type="CDD" id="cd17959">
    <property type="entry name" value="DEADc_DDX54"/>
    <property type="match status" value="1"/>
</dbReference>
<evidence type="ECO:0000256" key="12">
    <source>
        <dbReference type="SAM" id="MobiDB-lite"/>
    </source>
</evidence>
<dbReference type="GO" id="GO:0003724">
    <property type="term" value="F:RNA helicase activity"/>
    <property type="evidence" value="ECO:0007669"/>
    <property type="project" value="UniProtKB-EC"/>
</dbReference>
<evidence type="ECO:0000256" key="6">
    <source>
        <dbReference type="ARBA" id="ARBA00022806"/>
    </source>
</evidence>
<feature type="short sequence motif" description="Q motif" evidence="11">
    <location>
        <begin position="143"/>
        <end position="171"/>
    </location>
</feature>
<evidence type="ECO:0000256" key="8">
    <source>
        <dbReference type="ARBA" id="ARBA00022884"/>
    </source>
</evidence>
<feature type="domain" description="DEAD-box RNA helicase Q" evidence="15">
    <location>
        <begin position="143"/>
        <end position="171"/>
    </location>
</feature>
<protein>
    <recommendedName>
        <fullName evidence="3">RNA helicase</fullName>
        <ecNumber evidence="3">3.6.4.13</ecNumber>
    </recommendedName>
</protein>
<feature type="region of interest" description="Disordered" evidence="12">
    <location>
        <begin position="840"/>
        <end position="940"/>
    </location>
</feature>
<dbReference type="PROSITE" id="PS51194">
    <property type="entry name" value="HELICASE_CTER"/>
    <property type="match status" value="1"/>
</dbReference>
<dbReference type="PROSITE" id="PS51195">
    <property type="entry name" value="Q_MOTIF"/>
    <property type="match status" value="1"/>
</dbReference>
<sequence>MKTSKKKSKHFAKQNKSKPKKTSNSKFNKFDGKKTKNNPKDNKYDKHDKHDKSQNNESKGKSRAAIANENKVKRMREKKWNRNKDDDDSDFEVVDSTCLSLEKSIRKASEQSNNPSDGENSDQEAKDTRKLLTQHNRKKKTSGGFQSMGLSHSVYKGISRKGYKIPTPIQRKTIPLLIEGKDVVAMARTGSGKTAAFLLPMFEKLKIHSAKTGARALILSPTRELALQTLKFTKELGKFTGLKAAVILGGDRMDDQFAALHENPDIIIATPGRLLHVLVEMNLKLRTIEYIVFDEADRLFEMGFQEQMTEILHRVPETRQTLLFSATLPKLLVEFAKAGLHDPILIRLDVETKISENLKMSFFGCREDDKASVLIHLLKNIIDQSEQTVVFAATKHHVEYLNMLLQKAGIDSTYIYSSLDQTARKIAVGKFVNKKSSVMIVTDIAARGIDIPLLDNVINYNFPAKGKLFVHRVGRVARAGRSGMAYSLVSLDEMPYLLDLCVFLGRSLKVVPIDKKVTDDDGFYGLVPQDVIDDMSEKTRIWHTEMAELESMKKVVENALNKYIKSRQAPASESIKRYKEMNKSGVKPGVHPVFGDFDSIKEDGRLQLLNALKSYKANTTIFEVNATSKTKAFGVMKKKRGYHQGVIKQQVNRLVGETTPAYRENVNKQDAADEDDLTNAFNVVIGKKRPCQTTVDPGTKKRKVEIRDEENYLHYKPSDFDTESRLGVGTSFEQQAAGVSMDITGDEDNTLQQTKSASRWDRKKKKFVKDGGLDPKKKKIRTESGALISASFKSTAYPYYIISQNSDLSSFKSTAYPYYIIIRPLTLTLFTYEEWKNKTKVDDQDNQNDDDDSDHERKPQQQSERFTVLGTKRRRWHTQGMEESKQQKSAGGKKRKFKSELKGKDQILKQRNVKEKKQAYQSYRHHSNQKRSIFKSKKNK</sequence>
<dbReference type="Pfam" id="PF00270">
    <property type="entry name" value="DEAD"/>
    <property type="match status" value="1"/>
</dbReference>
<evidence type="ECO:0000313" key="16">
    <source>
        <dbReference type="EMBL" id="VDI50279.1"/>
    </source>
</evidence>
<keyword evidence="8" id="KW-0694">RNA-binding</keyword>
<dbReference type="GO" id="GO:0005730">
    <property type="term" value="C:nucleolus"/>
    <property type="evidence" value="ECO:0007669"/>
    <property type="project" value="UniProtKB-SubCell"/>
</dbReference>
<dbReference type="GO" id="GO:0005524">
    <property type="term" value="F:ATP binding"/>
    <property type="evidence" value="ECO:0007669"/>
    <property type="project" value="UniProtKB-KW"/>
</dbReference>
<dbReference type="AlphaFoldDB" id="A0A8B6FIE7"/>
<keyword evidence="7" id="KW-0067">ATP-binding</keyword>
<dbReference type="CDD" id="cd18787">
    <property type="entry name" value="SF2_C_DEAD"/>
    <property type="match status" value="1"/>
</dbReference>
<evidence type="ECO:0000256" key="1">
    <source>
        <dbReference type="ARBA" id="ARBA00004604"/>
    </source>
</evidence>
<evidence type="ECO:0000256" key="9">
    <source>
        <dbReference type="ARBA" id="ARBA00023242"/>
    </source>
</evidence>
<evidence type="ECO:0000259" key="14">
    <source>
        <dbReference type="PROSITE" id="PS51194"/>
    </source>
</evidence>
<keyword evidence="4" id="KW-0547">Nucleotide-binding</keyword>
<accession>A0A8B6FIE7</accession>
<dbReference type="Pfam" id="PF08147">
    <property type="entry name" value="DBP10CT"/>
    <property type="match status" value="1"/>
</dbReference>
<comment type="caution">
    <text evidence="16">The sequence shown here is derived from an EMBL/GenBank/DDBJ whole genome shotgun (WGS) entry which is preliminary data.</text>
</comment>
<evidence type="ECO:0000259" key="13">
    <source>
        <dbReference type="PROSITE" id="PS51192"/>
    </source>
</evidence>
<dbReference type="SMART" id="SM00487">
    <property type="entry name" value="DEXDc"/>
    <property type="match status" value="1"/>
</dbReference>
<keyword evidence="17" id="KW-1185">Reference proteome</keyword>
<dbReference type="OrthoDB" id="10261375at2759"/>
<evidence type="ECO:0000256" key="10">
    <source>
        <dbReference type="ARBA" id="ARBA00047984"/>
    </source>
</evidence>
<dbReference type="PANTHER" id="PTHR47959">
    <property type="entry name" value="ATP-DEPENDENT RNA HELICASE RHLE-RELATED"/>
    <property type="match status" value="1"/>
</dbReference>
<evidence type="ECO:0000256" key="5">
    <source>
        <dbReference type="ARBA" id="ARBA00022801"/>
    </source>
</evidence>
<evidence type="ECO:0000256" key="2">
    <source>
        <dbReference type="ARBA" id="ARBA00010379"/>
    </source>
</evidence>
<feature type="domain" description="Helicase C-terminal" evidence="14">
    <location>
        <begin position="373"/>
        <end position="519"/>
    </location>
</feature>
<keyword evidence="9" id="KW-0539">Nucleus</keyword>
<dbReference type="InterPro" id="IPR050079">
    <property type="entry name" value="DEAD_box_RNA_helicase"/>
</dbReference>
<dbReference type="InterPro" id="IPR014001">
    <property type="entry name" value="Helicase_ATP-bd"/>
</dbReference>
<organism evidence="16 17">
    <name type="scientific">Mytilus galloprovincialis</name>
    <name type="common">Mediterranean mussel</name>
    <dbReference type="NCBI Taxonomy" id="29158"/>
    <lineage>
        <taxon>Eukaryota</taxon>
        <taxon>Metazoa</taxon>
        <taxon>Spiralia</taxon>
        <taxon>Lophotrochozoa</taxon>
        <taxon>Mollusca</taxon>
        <taxon>Bivalvia</taxon>
        <taxon>Autobranchia</taxon>
        <taxon>Pteriomorphia</taxon>
        <taxon>Mytilida</taxon>
        <taxon>Mytiloidea</taxon>
        <taxon>Mytilidae</taxon>
        <taxon>Mytilinae</taxon>
        <taxon>Mytilus</taxon>
    </lineage>
</organism>
<dbReference type="InterPro" id="IPR014014">
    <property type="entry name" value="RNA_helicase_DEAD_Q_motif"/>
</dbReference>
<comment type="catalytic activity">
    <reaction evidence="10">
        <text>ATP + H2O = ADP + phosphate + H(+)</text>
        <dbReference type="Rhea" id="RHEA:13065"/>
        <dbReference type="ChEBI" id="CHEBI:15377"/>
        <dbReference type="ChEBI" id="CHEBI:15378"/>
        <dbReference type="ChEBI" id="CHEBI:30616"/>
        <dbReference type="ChEBI" id="CHEBI:43474"/>
        <dbReference type="ChEBI" id="CHEBI:456216"/>
        <dbReference type="EC" id="3.6.4.13"/>
    </reaction>
</comment>
<dbReference type="InterPro" id="IPR001650">
    <property type="entry name" value="Helicase_C-like"/>
</dbReference>
<dbReference type="PANTHER" id="PTHR47959:SF8">
    <property type="entry name" value="RNA HELICASE"/>
    <property type="match status" value="1"/>
</dbReference>
<dbReference type="Pfam" id="PF00271">
    <property type="entry name" value="Helicase_C"/>
    <property type="match status" value="1"/>
</dbReference>
<keyword evidence="5 16" id="KW-0378">Hydrolase</keyword>
<dbReference type="GO" id="GO:0003723">
    <property type="term" value="F:RNA binding"/>
    <property type="evidence" value="ECO:0007669"/>
    <property type="project" value="UniProtKB-KW"/>
</dbReference>
<comment type="similarity">
    <text evidence="2">Belongs to the DEAD box helicase family. DDX54/DBP10 subfamily.</text>
</comment>
<evidence type="ECO:0000256" key="7">
    <source>
        <dbReference type="ARBA" id="ARBA00022840"/>
    </source>
</evidence>
<dbReference type="InterPro" id="IPR027417">
    <property type="entry name" value="P-loop_NTPase"/>
</dbReference>
<feature type="compositionally biased region" description="Basic and acidic residues" evidence="12">
    <location>
        <begin position="898"/>
        <end position="918"/>
    </location>
</feature>
<dbReference type="SMART" id="SM01123">
    <property type="entry name" value="DBP10CT"/>
    <property type="match status" value="1"/>
</dbReference>
<feature type="domain" description="Helicase ATP-binding" evidence="13">
    <location>
        <begin position="174"/>
        <end position="346"/>
    </location>
</feature>
<dbReference type="FunFam" id="3.40.50.300:FF:000865">
    <property type="entry name" value="ATP-dependent RNA helicase DDX54"/>
    <property type="match status" value="1"/>
</dbReference>
<evidence type="ECO:0000256" key="4">
    <source>
        <dbReference type="ARBA" id="ARBA00022741"/>
    </source>
</evidence>
<name>A0A8B6FIE7_MYTGA</name>
<keyword evidence="6 16" id="KW-0347">Helicase</keyword>
<dbReference type="GO" id="GO:0016787">
    <property type="term" value="F:hydrolase activity"/>
    <property type="evidence" value="ECO:0007669"/>
    <property type="project" value="UniProtKB-KW"/>
</dbReference>